<dbReference type="EMBL" id="BIFQ01000001">
    <property type="protein sequence ID" value="GCE06876.1"/>
    <property type="molecule type" value="Genomic_DNA"/>
</dbReference>
<dbReference type="Proteomes" id="UP000287224">
    <property type="component" value="Unassembled WGS sequence"/>
</dbReference>
<evidence type="ECO:0000313" key="1">
    <source>
        <dbReference type="EMBL" id="GCE06876.1"/>
    </source>
</evidence>
<keyword evidence="2" id="KW-1185">Reference proteome</keyword>
<proteinExistence type="predicted"/>
<gene>
    <name evidence="1" type="ORF">KDAU_42050</name>
</gene>
<dbReference type="OrthoDB" id="9875753at2"/>
<organism evidence="1 2">
    <name type="scientific">Dictyobacter aurantiacus</name>
    <dbReference type="NCBI Taxonomy" id="1936993"/>
    <lineage>
        <taxon>Bacteria</taxon>
        <taxon>Bacillati</taxon>
        <taxon>Chloroflexota</taxon>
        <taxon>Ktedonobacteria</taxon>
        <taxon>Ktedonobacterales</taxon>
        <taxon>Dictyobacteraceae</taxon>
        <taxon>Dictyobacter</taxon>
    </lineage>
</organism>
<dbReference type="RefSeq" id="WP_126597765.1">
    <property type="nucleotide sequence ID" value="NZ_BIFQ01000001.1"/>
</dbReference>
<sequence length="86" mass="9416">MAEIVQIRSWQEPPDNGGFFPAAGRGSLLWGGGPKWYYEIIAECKDATTGETHTISSGSRKGLAPYRRGDYLPAYINPKGNLLEVS</sequence>
<protein>
    <submittedName>
        <fullName evidence="1">Uncharacterized protein</fullName>
    </submittedName>
</protein>
<reference evidence="2" key="1">
    <citation type="submission" date="2018-12" db="EMBL/GenBank/DDBJ databases">
        <title>Tengunoibacter tsumagoiensis gen. nov., sp. nov., Dictyobacter kobayashii sp. nov., D. alpinus sp. nov., and D. joshuensis sp. nov. and description of Dictyobacteraceae fam. nov. within the order Ktedonobacterales isolated from Tengu-no-mugimeshi.</title>
        <authorList>
            <person name="Wang C.M."/>
            <person name="Zheng Y."/>
            <person name="Sakai Y."/>
            <person name="Toyoda A."/>
            <person name="Minakuchi Y."/>
            <person name="Abe K."/>
            <person name="Yokota A."/>
            <person name="Yabe S."/>
        </authorList>
    </citation>
    <scope>NUCLEOTIDE SEQUENCE [LARGE SCALE GENOMIC DNA]</scope>
    <source>
        <strain evidence="2">S-27</strain>
    </source>
</reference>
<accession>A0A401ZJ46</accession>
<comment type="caution">
    <text evidence="1">The sequence shown here is derived from an EMBL/GenBank/DDBJ whole genome shotgun (WGS) entry which is preliminary data.</text>
</comment>
<name>A0A401ZJ46_9CHLR</name>
<evidence type="ECO:0000313" key="2">
    <source>
        <dbReference type="Proteomes" id="UP000287224"/>
    </source>
</evidence>
<dbReference type="AlphaFoldDB" id="A0A401ZJ46"/>